<organism evidence="1 2">
    <name type="scientific">Agrobacterium vitis</name>
    <name type="common">Rhizobium vitis</name>
    <dbReference type="NCBI Taxonomy" id="373"/>
    <lineage>
        <taxon>Bacteria</taxon>
        <taxon>Pseudomonadati</taxon>
        <taxon>Pseudomonadota</taxon>
        <taxon>Alphaproteobacteria</taxon>
        <taxon>Hyphomicrobiales</taxon>
        <taxon>Rhizobiaceae</taxon>
        <taxon>Rhizobium/Agrobacterium group</taxon>
        <taxon>Agrobacterium</taxon>
    </lineage>
</organism>
<dbReference type="RefSeq" id="WP_156548696.1">
    <property type="nucleotide sequence ID" value="NZ_JABAEJ010000006.1"/>
</dbReference>
<evidence type="ECO:0008006" key="3">
    <source>
        <dbReference type="Google" id="ProtNLM"/>
    </source>
</evidence>
<dbReference type="EMBL" id="WPHM01000011">
    <property type="protein sequence ID" value="MUZ59554.1"/>
    <property type="molecule type" value="Genomic_DNA"/>
</dbReference>
<dbReference type="AlphaFoldDB" id="A0AAE4WG88"/>
<dbReference type="Proteomes" id="UP000436692">
    <property type="component" value="Unassembled WGS sequence"/>
</dbReference>
<evidence type="ECO:0000313" key="2">
    <source>
        <dbReference type="Proteomes" id="UP000436692"/>
    </source>
</evidence>
<reference evidence="1 2" key="1">
    <citation type="submission" date="2019-12" db="EMBL/GenBank/DDBJ databases">
        <title>Whole-genome sequencing of Allorhizobium vitis.</title>
        <authorList>
            <person name="Gan H.M."/>
            <person name="Szegedi E."/>
            <person name="Burr T."/>
            <person name="Savka M.A."/>
        </authorList>
    </citation>
    <scope>NUCLEOTIDE SEQUENCE [LARGE SCALE GENOMIC DNA]</scope>
    <source>
        <strain evidence="1 2">CG989</strain>
    </source>
</reference>
<protein>
    <recommendedName>
        <fullName evidence="3">HNH endonuclease</fullName>
    </recommendedName>
</protein>
<proteinExistence type="predicted"/>
<accession>A0AAE4WG88</accession>
<gene>
    <name evidence="1" type="ORF">GOZ95_19100</name>
</gene>
<name>A0AAE4WG88_AGRVI</name>
<evidence type="ECO:0000313" key="1">
    <source>
        <dbReference type="EMBL" id="MUZ59554.1"/>
    </source>
</evidence>
<comment type="caution">
    <text evidence="1">The sequence shown here is derived from an EMBL/GenBank/DDBJ whole genome shotgun (WGS) entry which is preliminary data.</text>
</comment>
<sequence>MGASKNKKQRFLLAHPNCYFCGGIATTIDHVPSRQCFKDGIGPESYEFPACARCNNAAGRMEQVVALYMHLSNHEQSSLSSDQLNKLVSGVINNDADLLPNTNLGTNKKRKLARAWGYVPPEGETYADAPIAELPKENRRAFELFERRLTCAFYYKHAGKILPNGHVIRTEHIAYMHPNAEELFEGIVPMLTNTERPSRQNQSIGDQLIYGWRYDNTEDFFLMLAQFGKSFFIIGTAAIPNSETDDESYRLHSDDLVPSV</sequence>